<evidence type="ECO:0000313" key="1">
    <source>
        <dbReference type="EMBL" id="EPS72580.1"/>
    </source>
</evidence>
<dbReference type="AlphaFoldDB" id="S8CZU3"/>
<proteinExistence type="predicted"/>
<keyword evidence="2" id="KW-1185">Reference proteome</keyword>
<accession>S8CZU3</accession>
<name>S8CZU3_9LAMI</name>
<dbReference type="Proteomes" id="UP000015453">
    <property type="component" value="Unassembled WGS sequence"/>
</dbReference>
<protein>
    <submittedName>
        <fullName evidence="1">Uncharacterized protein</fullName>
    </submittedName>
</protein>
<reference evidence="1 2" key="1">
    <citation type="journal article" date="2013" name="BMC Genomics">
        <title>The miniature genome of a carnivorous plant Genlisea aurea contains a low number of genes and short non-coding sequences.</title>
        <authorList>
            <person name="Leushkin E.V."/>
            <person name="Sutormin R.A."/>
            <person name="Nabieva E.R."/>
            <person name="Penin A.A."/>
            <person name="Kondrashov A.S."/>
            <person name="Logacheva M.D."/>
        </authorList>
    </citation>
    <scope>NUCLEOTIDE SEQUENCE [LARGE SCALE GENOMIC DNA]</scope>
</reference>
<organism evidence="1 2">
    <name type="scientific">Genlisea aurea</name>
    <dbReference type="NCBI Taxonomy" id="192259"/>
    <lineage>
        <taxon>Eukaryota</taxon>
        <taxon>Viridiplantae</taxon>
        <taxon>Streptophyta</taxon>
        <taxon>Embryophyta</taxon>
        <taxon>Tracheophyta</taxon>
        <taxon>Spermatophyta</taxon>
        <taxon>Magnoliopsida</taxon>
        <taxon>eudicotyledons</taxon>
        <taxon>Gunneridae</taxon>
        <taxon>Pentapetalae</taxon>
        <taxon>asterids</taxon>
        <taxon>lamiids</taxon>
        <taxon>Lamiales</taxon>
        <taxon>Lentibulariaceae</taxon>
        <taxon>Genlisea</taxon>
    </lineage>
</organism>
<sequence length="80" mass="9310">MTKTTFLVFNNYEDSKQELWKLAFDMIEESGFNTRLVKDDELSRIGFKLFLEINTVVVLEADADLPKAILVLNRSAYRAY</sequence>
<dbReference type="EMBL" id="AUSU01000780">
    <property type="protein sequence ID" value="EPS72580.1"/>
    <property type="molecule type" value="Genomic_DNA"/>
</dbReference>
<gene>
    <name evidence="1" type="ORF">M569_02177</name>
</gene>
<comment type="caution">
    <text evidence="1">The sequence shown here is derived from an EMBL/GenBank/DDBJ whole genome shotgun (WGS) entry which is preliminary data.</text>
</comment>
<evidence type="ECO:0000313" key="2">
    <source>
        <dbReference type="Proteomes" id="UP000015453"/>
    </source>
</evidence>